<proteinExistence type="predicted"/>
<dbReference type="EMBL" id="JACHIV010000001">
    <property type="protein sequence ID" value="MBB5069938.1"/>
    <property type="molecule type" value="Genomic_DNA"/>
</dbReference>
<sequence length="610" mass="65303">MNDSRSRRRALLPALAAALLPVTWPLPQAVAAPPAAEPGRAAVSVRAGDGNFVSWRLLGSDPAGIAFDVFRDGTELTPAPLTGPTGFFDAGAPPEARYTVVPATPGGATMAASQARSFAADHLDVPLQIPDGGTTPDGTDYTYSANDVSVGDLDGDGEYEYVVKWDPSNSKDNSQSGHTGNQIVDAYKADGTLLWRIDLGRNIRAGAHYTQFQVYDYDGDGRAEVAMKTADGTVDGAGTALGDADADHRNDGGYVLDGPEFLTMFDGETGAVLHTTDYLPQRGDVGEWGDDYGNRVDRFLAATAQIGDKPALIQARGYYTRTVITAWHFEGGELVPLWTFDSDEAGEQYAGQGNHNLSVADVDDDGSDEIIYGSLALDDDGTPLWNTGYGHGDALHVGAFAPDNEGLEVFKVDENSDQPGSWLADAATGEILWETEPSGDNGRGVAGDIWADNPGAEYWSAADDRLRDSAGAEIGPAPGSMNFLVWWDGDATRELLDDTRIDKYTGDGERRLEDFEGVASNNGTKATPALSADLMGDWREEVVYRTEDSSALRIFSTAEPTELSLPGLMEDRQYRLAVAWQNTAYNQPPHPSYDLGDQDAATRRESGPLP</sequence>
<keyword evidence="2" id="KW-0732">Signal</keyword>
<dbReference type="AlphaFoldDB" id="A0A840NI27"/>
<feature type="region of interest" description="Disordered" evidence="1">
    <location>
        <begin position="585"/>
        <end position="610"/>
    </location>
</feature>
<feature type="domain" description="Rhamnogalacturonan I lyase beta-sheet" evidence="3">
    <location>
        <begin position="39"/>
        <end position="114"/>
    </location>
</feature>
<evidence type="ECO:0008006" key="7">
    <source>
        <dbReference type="Google" id="ProtNLM"/>
    </source>
</evidence>
<gene>
    <name evidence="5" type="ORF">BJ969_003026</name>
</gene>
<feature type="chain" id="PRO_5032716364" description="Rhamnogalacturonan I lyase beta-sheet domain-containing protein" evidence="2">
    <location>
        <begin position="32"/>
        <end position="610"/>
    </location>
</feature>
<evidence type="ECO:0000313" key="5">
    <source>
        <dbReference type="EMBL" id="MBB5069938.1"/>
    </source>
</evidence>
<comment type="caution">
    <text evidence="5">The sequence shown here is derived from an EMBL/GenBank/DDBJ whole genome shotgun (WGS) entry which is preliminary data.</text>
</comment>
<organism evidence="5 6">
    <name type="scientific">Saccharopolyspora gloriosae</name>
    <dbReference type="NCBI Taxonomy" id="455344"/>
    <lineage>
        <taxon>Bacteria</taxon>
        <taxon>Bacillati</taxon>
        <taxon>Actinomycetota</taxon>
        <taxon>Actinomycetes</taxon>
        <taxon>Pseudonocardiales</taxon>
        <taxon>Pseudonocardiaceae</taxon>
        <taxon>Saccharopolyspora</taxon>
    </lineage>
</organism>
<dbReference type="Proteomes" id="UP000580474">
    <property type="component" value="Unassembled WGS sequence"/>
</dbReference>
<dbReference type="PANTHER" id="PTHR43118:SF1">
    <property type="entry name" value="RHAMNOGALACTURONAN LYASE (EUROFUNG)"/>
    <property type="match status" value="1"/>
</dbReference>
<dbReference type="InterPro" id="IPR041624">
    <property type="entry name" value="RGI_lyase"/>
</dbReference>
<dbReference type="SUPFAM" id="SSF69318">
    <property type="entry name" value="Integrin alpha N-terminal domain"/>
    <property type="match status" value="1"/>
</dbReference>
<evidence type="ECO:0000256" key="1">
    <source>
        <dbReference type="SAM" id="MobiDB-lite"/>
    </source>
</evidence>
<protein>
    <recommendedName>
        <fullName evidence="7">Rhamnogalacturonan I lyase beta-sheet domain-containing protein</fullName>
    </recommendedName>
</protein>
<reference evidence="5 6" key="1">
    <citation type="submission" date="2020-08" db="EMBL/GenBank/DDBJ databases">
        <title>Sequencing the genomes of 1000 actinobacteria strains.</title>
        <authorList>
            <person name="Klenk H.-P."/>
        </authorList>
    </citation>
    <scope>NUCLEOTIDE SEQUENCE [LARGE SCALE GENOMIC DNA]</scope>
    <source>
        <strain evidence="5 6">DSM 45582</strain>
    </source>
</reference>
<evidence type="ECO:0000259" key="4">
    <source>
        <dbReference type="Pfam" id="PF21348"/>
    </source>
</evidence>
<dbReference type="PANTHER" id="PTHR43118">
    <property type="entry name" value="RHAMNOGALACTURONAN LYASE (EUROFUNG)"/>
    <property type="match status" value="1"/>
</dbReference>
<dbReference type="InterPro" id="IPR034641">
    <property type="entry name" value="RGL11"/>
</dbReference>
<evidence type="ECO:0000313" key="6">
    <source>
        <dbReference type="Proteomes" id="UP000580474"/>
    </source>
</evidence>
<dbReference type="CDD" id="cd10318">
    <property type="entry name" value="RGL11"/>
    <property type="match status" value="1"/>
</dbReference>
<feature type="compositionally biased region" description="Basic and acidic residues" evidence="1">
    <location>
        <begin position="600"/>
        <end position="610"/>
    </location>
</feature>
<name>A0A840NI27_9PSEU</name>
<feature type="signal peptide" evidence="2">
    <location>
        <begin position="1"/>
        <end position="31"/>
    </location>
</feature>
<dbReference type="InterPro" id="IPR013783">
    <property type="entry name" value="Ig-like_fold"/>
</dbReference>
<keyword evidence="6" id="KW-1185">Reference proteome</keyword>
<dbReference type="Gene3D" id="2.60.40.10">
    <property type="entry name" value="Immunoglobulins"/>
    <property type="match status" value="1"/>
</dbReference>
<dbReference type="GO" id="GO:0005975">
    <property type="term" value="P:carbohydrate metabolic process"/>
    <property type="evidence" value="ECO:0007669"/>
    <property type="project" value="UniProtKB-ARBA"/>
</dbReference>
<evidence type="ECO:0000256" key="2">
    <source>
        <dbReference type="SAM" id="SignalP"/>
    </source>
</evidence>
<dbReference type="InterPro" id="IPR049366">
    <property type="entry name" value="RGL11_C"/>
</dbReference>
<dbReference type="PROSITE" id="PS51318">
    <property type="entry name" value="TAT"/>
    <property type="match status" value="1"/>
</dbReference>
<dbReference type="Pfam" id="PF18370">
    <property type="entry name" value="RGI_lyase"/>
    <property type="match status" value="1"/>
</dbReference>
<dbReference type="Pfam" id="PF21348">
    <property type="entry name" value="RGL11_C"/>
    <property type="match status" value="1"/>
</dbReference>
<feature type="domain" description="Rhamnogalacturonan lyase family 11 C-terminal" evidence="4">
    <location>
        <begin position="123"/>
        <end position="598"/>
    </location>
</feature>
<evidence type="ECO:0000259" key="3">
    <source>
        <dbReference type="Pfam" id="PF18370"/>
    </source>
</evidence>
<accession>A0A840NI27</accession>
<dbReference type="InterPro" id="IPR028994">
    <property type="entry name" value="Integrin_alpha_N"/>
</dbReference>
<dbReference type="RefSeq" id="WP_343071419.1">
    <property type="nucleotide sequence ID" value="NZ_JACHIV010000001.1"/>
</dbReference>
<dbReference type="InterPro" id="IPR006311">
    <property type="entry name" value="TAT_signal"/>
</dbReference>